<keyword evidence="8 22" id="KW-0436">Ligase</keyword>
<dbReference type="NCBIfam" id="NF002378">
    <property type="entry name" value="PRK01372.1"/>
    <property type="match status" value="1"/>
</dbReference>
<dbReference type="InterPro" id="IPR005905">
    <property type="entry name" value="D_ala_D_ala"/>
</dbReference>
<evidence type="ECO:0000256" key="25">
    <source>
        <dbReference type="PIRSR" id="PIRSR039102-3"/>
    </source>
</evidence>
<dbReference type="GO" id="GO:0071555">
    <property type="term" value="P:cell wall organization"/>
    <property type="evidence" value="ECO:0007669"/>
    <property type="project" value="UniProtKB-KW"/>
</dbReference>
<comment type="caution">
    <text evidence="28">The sequence shown here is derived from an EMBL/GenBank/DDBJ whole genome shotgun (WGS) entry which is preliminary data.</text>
</comment>
<evidence type="ECO:0000256" key="14">
    <source>
        <dbReference type="ARBA" id="ARBA00022984"/>
    </source>
</evidence>
<evidence type="ECO:0000256" key="1">
    <source>
        <dbReference type="ARBA" id="ARBA00001936"/>
    </source>
</evidence>
<comment type="pathway">
    <text evidence="4 22">Cell wall biogenesis; peptidoglycan biosynthesis.</text>
</comment>
<evidence type="ECO:0000256" key="10">
    <source>
        <dbReference type="ARBA" id="ARBA00022741"/>
    </source>
</evidence>
<organism evidence="28 29">
    <name type="scientific">Motilibacter peucedani</name>
    <dbReference type="NCBI Taxonomy" id="598650"/>
    <lineage>
        <taxon>Bacteria</taxon>
        <taxon>Bacillati</taxon>
        <taxon>Actinomycetota</taxon>
        <taxon>Actinomycetes</taxon>
        <taxon>Motilibacterales</taxon>
        <taxon>Motilibacteraceae</taxon>
        <taxon>Motilibacter</taxon>
    </lineage>
</organism>
<dbReference type="NCBIfam" id="TIGR01205">
    <property type="entry name" value="D_ala_D_alaTIGR"/>
    <property type="match status" value="1"/>
</dbReference>
<dbReference type="Proteomes" id="UP000281955">
    <property type="component" value="Unassembled WGS sequence"/>
</dbReference>
<dbReference type="Pfam" id="PF07478">
    <property type="entry name" value="Dala_Dala_lig_C"/>
    <property type="match status" value="1"/>
</dbReference>
<dbReference type="Gene3D" id="3.40.50.20">
    <property type="match status" value="1"/>
</dbReference>
<keyword evidence="9 25" id="KW-0479">Metal-binding</keyword>
<evidence type="ECO:0000256" key="11">
    <source>
        <dbReference type="ARBA" id="ARBA00022840"/>
    </source>
</evidence>
<dbReference type="SUPFAM" id="SSF56059">
    <property type="entry name" value="Glutathione synthetase ATP-binding domain-like"/>
    <property type="match status" value="1"/>
</dbReference>
<evidence type="ECO:0000256" key="26">
    <source>
        <dbReference type="PROSITE-ProRule" id="PRU00409"/>
    </source>
</evidence>
<dbReference type="GO" id="GO:0005829">
    <property type="term" value="C:cytosol"/>
    <property type="evidence" value="ECO:0007669"/>
    <property type="project" value="TreeGrafter"/>
</dbReference>
<feature type="domain" description="ATP-grasp" evidence="27">
    <location>
        <begin position="160"/>
        <end position="369"/>
    </location>
</feature>
<reference evidence="28 29" key="1">
    <citation type="submission" date="2018-10" db="EMBL/GenBank/DDBJ databases">
        <title>Genomic Encyclopedia of Archaeal and Bacterial Type Strains, Phase II (KMG-II): from individual species to whole genera.</title>
        <authorList>
            <person name="Goeker M."/>
        </authorList>
    </citation>
    <scope>NUCLEOTIDE SEQUENCE [LARGE SCALE GENOMIC DNA]</scope>
    <source>
        <strain evidence="28 29">RP-AC37</strain>
    </source>
</reference>
<evidence type="ECO:0000256" key="9">
    <source>
        <dbReference type="ARBA" id="ARBA00022723"/>
    </source>
</evidence>
<dbReference type="PROSITE" id="PS00843">
    <property type="entry name" value="DALA_DALA_LIGASE_1"/>
    <property type="match status" value="1"/>
</dbReference>
<proteinExistence type="inferred from homology"/>
<evidence type="ECO:0000256" key="15">
    <source>
        <dbReference type="ARBA" id="ARBA00023211"/>
    </source>
</evidence>
<dbReference type="GO" id="GO:0009252">
    <property type="term" value="P:peptidoglycan biosynthetic process"/>
    <property type="evidence" value="ECO:0007669"/>
    <property type="project" value="UniProtKB-UniRule"/>
</dbReference>
<protein>
    <recommendedName>
        <fullName evidence="19 22">D-alanine--D-alanine ligase</fullName>
        <ecNumber evidence="6 22">6.3.2.4</ecNumber>
    </recommendedName>
    <alternativeName>
        <fullName evidence="21 22">D-Ala-D-Ala ligase</fullName>
    </alternativeName>
    <alternativeName>
        <fullName evidence="20 22">D-alanylalanine synthetase</fullName>
    </alternativeName>
</protein>
<dbReference type="FunFam" id="3.30.1490.20:FF:000007">
    <property type="entry name" value="D-alanine--D-alanine ligase"/>
    <property type="match status" value="1"/>
</dbReference>
<sequence length="379" mass="39369">MPADDLPADDPTPARPRVALLFGGRSSEHAISCVSAGCVLEAIDSAAWDVVPVGITRDGRWALASDEPGALAIRDGVLPEASGAGDALVLQADPAAKALVLRDAASVPAELGTVDVVFPLLHGPFGEDGTVQGLLELAGLRYVGSGVFASAASMDKGHMKAALSSAGLEVGAYVVVPPRAWEHDRAAVRARVEALGLPVFVKPCRAGSSVGISKVSSWDDLEPAVELAQSHDPRVIVEAAVTGRELECGVLEGTGGSAPEASVVAEITVDPAHEFYDFQAKYLDGSTRLDVPADLPAAVSDQVRRLAVDAFEALGCEGLARVDFFLRPDGTAVVNEVNTMPGFTPASVFPQAWAASGLDYPALVDRLLRTALERPVGLR</sequence>
<comment type="cofactor">
    <cofactor evidence="1">
        <name>Mn(2+)</name>
        <dbReference type="ChEBI" id="CHEBI:29035"/>
    </cofactor>
</comment>
<keyword evidence="29" id="KW-1185">Reference proteome</keyword>
<dbReference type="AlphaFoldDB" id="A0A420XV28"/>
<dbReference type="NCBIfam" id="NF002528">
    <property type="entry name" value="PRK01966.1-4"/>
    <property type="match status" value="1"/>
</dbReference>
<dbReference type="PROSITE" id="PS50975">
    <property type="entry name" value="ATP_GRASP"/>
    <property type="match status" value="1"/>
</dbReference>
<name>A0A420XV28_9ACTN</name>
<evidence type="ECO:0000256" key="22">
    <source>
        <dbReference type="HAMAP-Rule" id="MF_00047"/>
    </source>
</evidence>
<comment type="subcellular location">
    <subcellularLocation>
        <location evidence="3 22">Cytoplasm</location>
    </subcellularLocation>
</comment>
<dbReference type="InterPro" id="IPR000291">
    <property type="entry name" value="D-Ala_lig_Van_CS"/>
</dbReference>
<feature type="binding site" evidence="24">
    <location>
        <begin position="200"/>
        <end position="202"/>
    </location>
    <ligand>
        <name>ATP</name>
        <dbReference type="ChEBI" id="CHEBI:30616"/>
    </ligand>
</feature>
<dbReference type="InterPro" id="IPR013815">
    <property type="entry name" value="ATP_grasp_subdomain_1"/>
</dbReference>
<dbReference type="PROSITE" id="PS00844">
    <property type="entry name" value="DALA_DALA_LIGASE_2"/>
    <property type="match status" value="1"/>
</dbReference>
<feature type="binding site" evidence="24">
    <location>
        <begin position="208"/>
        <end position="209"/>
    </location>
    <ligand>
        <name>ATP</name>
        <dbReference type="ChEBI" id="CHEBI:30616"/>
    </ligand>
</feature>
<keyword evidence="12 25" id="KW-0460">Magnesium</keyword>
<dbReference type="HAMAP" id="MF_00047">
    <property type="entry name" value="Dala_Dala_lig"/>
    <property type="match status" value="1"/>
</dbReference>
<dbReference type="GO" id="GO:0008360">
    <property type="term" value="P:regulation of cell shape"/>
    <property type="evidence" value="ECO:0007669"/>
    <property type="project" value="UniProtKB-KW"/>
</dbReference>
<dbReference type="SUPFAM" id="SSF52440">
    <property type="entry name" value="PreATP-grasp domain"/>
    <property type="match status" value="1"/>
</dbReference>
<evidence type="ECO:0000256" key="12">
    <source>
        <dbReference type="ARBA" id="ARBA00022842"/>
    </source>
</evidence>
<comment type="pathway">
    <text evidence="18">Glycan biosynthesis.</text>
</comment>
<evidence type="ECO:0000256" key="23">
    <source>
        <dbReference type="PIRSR" id="PIRSR039102-1"/>
    </source>
</evidence>
<dbReference type="InterPro" id="IPR011761">
    <property type="entry name" value="ATP-grasp"/>
</dbReference>
<keyword evidence="14 22" id="KW-0573">Peptidoglycan synthesis</keyword>
<keyword evidence="15 25" id="KW-0464">Manganese</keyword>
<feature type="binding site" evidence="25">
    <location>
        <position position="323"/>
    </location>
    <ligand>
        <name>Mg(2+)</name>
        <dbReference type="ChEBI" id="CHEBI:18420"/>
        <label>1</label>
    </ligand>
</feature>
<keyword evidence="11 26" id="KW-0067">ATP-binding</keyword>
<evidence type="ECO:0000256" key="5">
    <source>
        <dbReference type="ARBA" id="ARBA00010871"/>
    </source>
</evidence>
<dbReference type="InterPro" id="IPR016185">
    <property type="entry name" value="PreATP-grasp_dom_sf"/>
</dbReference>
<dbReference type="GO" id="GO:0008716">
    <property type="term" value="F:D-alanine-D-alanine ligase activity"/>
    <property type="evidence" value="ECO:0007669"/>
    <property type="project" value="UniProtKB-UniRule"/>
</dbReference>
<dbReference type="PANTHER" id="PTHR23132:SF25">
    <property type="entry name" value="D-ALANINE--D-ALANINE LIGASE A"/>
    <property type="match status" value="1"/>
</dbReference>
<feature type="binding site" evidence="24">
    <location>
        <position position="156"/>
    </location>
    <ligand>
        <name>ATP</name>
        <dbReference type="ChEBI" id="CHEBI:30616"/>
    </ligand>
</feature>
<dbReference type="InParanoid" id="A0A420XV28"/>
<keyword evidence="10 24" id="KW-0547">Nucleotide-binding</keyword>
<dbReference type="GO" id="GO:0046872">
    <property type="term" value="F:metal ion binding"/>
    <property type="evidence" value="ECO:0007669"/>
    <property type="project" value="UniProtKB-KW"/>
</dbReference>
<evidence type="ECO:0000256" key="7">
    <source>
        <dbReference type="ARBA" id="ARBA00022490"/>
    </source>
</evidence>
<dbReference type="GO" id="GO:0005524">
    <property type="term" value="F:ATP binding"/>
    <property type="evidence" value="ECO:0007669"/>
    <property type="project" value="UniProtKB-UniRule"/>
</dbReference>
<evidence type="ECO:0000313" key="29">
    <source>
        <dbReference type="Proteomes" id="UP000281955"/>
    </source>
</evidence>
<dbReference type="InterPro" id="IPR011127">
    <property type="entry name" value="Dala_Dala_lig_N"/>
</dbReference>
<accession>A0A420XV28</accession>
<evidence type="ECO:0000256" key="20">
    <source>
        <dbReference type="ARBA" id="ARBA00076288"/>
    </source>
</evidence>
<keyword evidence="7 22" id="KW-0963">Cytoplasm</keyword>
<dbReference type="FunCoup" id="A0A420XV28">
    <property type="interactions" value="36"/>
</dbReference>
<feature type="active site" evidence="23">
    <location>
        <position position="28"/>
    </location>
</feature>
<evidence type="ECO:0000313" key="28">
    <source>
        <dbReference type="EMBL" id="RKS80600.1"/>
    </source>
</evidence>
<feature type="binding site" evidence="25">
    <location>
        <position position="336"/>
    </location>
    <ligand>
        <name>Mg(2+)</name>
        <dbReference type="ChEBI" id="CHEBI:18420"/>
        <label>1</label>
    </ligand>
</feature>
<evidence type="ECO:0000256" key="3">
    <source>
        <dbReference type="ARBA" id="ARBA00004496"/>
    </source>
</evidence>
<dbReference type="Gene3D" id="3.30.470.20">
    <property type="entry name" value="ATP-grasp fold, B domain"/>
    <property type="match status" value="1"/>
</dbReference>
<evidence type="ECO:0000256" key="21">
    <source>
        <dbReference type="ARBA" id="ARBA00077154"/>
    </source>
</evidence>
<comment type="cofactor">
    <cofactor evidence="25">
        <name>Mg(2+)</name>
        <dbReference type="ChEBI" id="CHEBI:18420"/>
    </cofactor>
    <cofactor evidence="25">
        <name>Mn(2+)</name>
        <dbReference type="ChEBI" id="CHEBI:29035"/>
    </cofactor>
    <text evidence="25">Binds 2 magnesium or manganese ions per subunit.</text>
</comment>
<dbReference type="EMBL" id="RBWV01000004">
    <property type="protein sequence ID" value="RKS80600.1"/>
    <property type="molecule type" value="Genomic_DNA"/>
</dbReference>
<feature type="active site" evidence="23">
    <location>
        <position position="208"/>
    </location>
</feature>
<keyword evidence="16 22" id="KW-0961">Cell wall biogenesis/degradation</keyword>
<gene>
    <name evidence="22" type="primary">ddl</name>
    <name evidence="28" type="ORF">CLV35_0271</name>
</gene>
<feature type="binding site" evidence="25">
    <location>
        <position position="338"/>
    </location>
    <ligand>
        <name>Mg(2+)</name>
        <dbReference type="ChEBI" id="CHEBI:18420"/>
        <label>2</label>
    </ligand>
</feature>
<evidence type="ECO:0000256" key="13">
    <source>
        <dbReference type="ARBA" id="ARBA00022960"/>
    </source>
</evidence>
<keyword evidence="13 22" id="KW-0133">Cell shape</keyword>
<dbReference type="FunFam" id="3.30.470.20:FF:000008">
    <property type="entry name" value="D-alanine--D-alanine ligase"/>
    <property type="match status" value="1"/>
</dbReference>
<comment type="function">
    <text evidence="2 22">Cell wall formation.</text>
</comment>
<dbReference type="OrthoDB" id="9813261at2"/>
<comment type="catalytic activity">
    <reaction evidence="17 22">
        <text>2 D-alanine + ATP = D-alanyl-D-alanine + ADP + phosphate + H(+)</text>
        <dbReference type="Rhea" id="RHEA:11224"/>
        <dbReference type="ChEBI" id="CHEBI:15378"/>
        <dbReference type="ChEBI" id="CHEBI:30616"/>
        <dbReference type="ChEBI" id="CHEBI:43474"/>
        <dbReference type="ChEBI" id="CHEBI:57416"/>
        <dbReference type="ChEBI" id="CHEBI:57822"/>
        <dbReference type="ChEBI" id="CHEBI:456216"/>
        <dbReference type="EC" id="6.3.2.4"/>
    </reaction>
</comment>
<dbReference type="UniPathway" id="UPA00219"/>
<evidence type="ECO:0000256" key="24">
    <source>
        <dbReference type="PIRSR" id="PIRSR039102-2"/>
    </source>
</evidence>
<dbReference type="RefSeq" id="WP_121191631.1">
    <property type="nucleotide sequence ID" value="NZ_RBWV01000004.1"/>
</dbReference>
<evidence type="ECO:0000256" key="2">
    <source>
        <dbReference type="ARBA" id="ARBA00003921"/>
    </source>
</evidence>
<dbReference type="EC" id="6.3.2.4" evidence="6 22"/>
<evidence type="ECO:0000256" key="18">
    <source>
        <dbReference type="ARBA" id="ARBA00060592"/>
    </source>
</evidence>
<evidence type="ECO:0000256" key="4">
    <source>
        <dbReference type="ARBA" id="ARBA00004752"/>
    </source>
</evidence>
<feature type="binding site" evidence="25">
    <location>
        <position position="336"/>
    </location>
    <ligand>
        <name>Mg(2+)</name>
        <dbReference type="ChEBI" id="CHEBI:18420"/>
        <label>2</label>
    </ligand>
</feature>
<feature type="binding site" evidence="24">
    <location>
        <begin position="238"/>
        <end position="245"/>
    </location>
    <ligand>
        <name>ATP</name>
        <dbReference type="ChEBI" id="CHEBI:30616"/>
    </ligand>
</feature>
<comment type="similarity">
    <text evidence="5 22">Belongs to the D-alanine--D-alanine ligase family.</text>
</comment>
<feature type="binding site" evidence="24">
    <location>
        <begin position="335"/>
        <end position="336"/>
    </location>
    <ligand>
        <name>ATP</name>
        <dbReference type="ChEBI" id="CHEBI:30616"/>
    </ligand>
</feature>
<feature type="active site" evidence="23">
    <location>
        <position position="347"/>
    </location>
</feature>
<dbReference type="InterPro" id="IPR011095">
    <property type="entry name" value="Dala_Dala_lig_C"/>
</dbReference>
<dbReference type="Pfam" id="PF01820">
    <property type="entry name" value="Dala_Dala_lig_N"/>
    <property type="match status" value="1"/>
</dbReference>
<evidence type="ECO:0000256" key="17">
    <source>
        <dbReference type="ARBA" id="ARBA00047614"/>
    </source>
</evidence>
<dbReference type="Gene3D" id="3.30.1490.20">
    <property type="entry name" value="ATP-grasp fold, A domain"/>
    <property type="match status" value="1"/>
</dbReference>
<dbReference type="PIRSF" id="PIRSF039102">
    <property type="entry name" value="Ddl/VanB"/>
    <property type="match status" value="1"/>
</dbReference>
<evidence type="ECO:0000256" key="6">
    <source>
        <dbReference type="ARBA" id="ARBA00012216"/>
    </source>
</evidence>
<dbReference type="PANTHER" id="PTHR23132">
    <property type="entry name" value="D-ALANINE--D-ALANINE LIGASE"/>
    <property type="match status" value="1"/>
</dbReference>
<evidence type="ECO:0000256" key="16">
    <source>
        <dbReference type="ARBA" id="ARBA00023316"/>
    </source>
</evidence>
<evidence type="ECO:0000259" key="27">
    <source>
        <dbReference type="PROSITE" id="PS50975"/>
    </source>
</evidence>
<evidence type="ECO:0000256" key="19">
    <source>
        <dbReference type="ARBA" id="ARBA00068427"/>
    </source>
</evidence>
<evidence type="ECO:0000256" key="8">
    <source>
        <dbReference type="ARBA" id="ARBA00022598"/>
    </source>
</evidence>